<feature type="compositionally biased region" description="Low complexity" evidence="1">
    <location>
        <begin position="120"/>
        <end position="143"/>
    </location>
</feature>
<feature type="compositionally biased region" description="Polar residues" evidence="1">
    <location>
        <begin position="104"/>
        <end position="117"/>
    </location>
</feature>
<dbReference type="Proteomes" id="UP001601442">
    <property type="component" value="Unassembled WGS sequence"/>
</dbReference>
<feature type="compositionally biased region" description="Low complexity" evidence="1">
    <location>
        <begin position="605"/>
        <end position="629"/>
    </location>
</feature>
<feature type="compositionally biased region" description="Pro residues" evidence="1">
    <location>
        <begin position="222"/>
        <end position="232"/>
    </location>
</feature>
<dbReference type="RefSeq" id="WP_387396648.1">
    <property type="nucleotide sequence ID" value="NZ_JBIAMT010000003.1"/>
</dbReference>
<reference evidence="2 3" key="1">
    <citation type="submission" date="2024-10" db="EMBL/GenBank/DDBJ databases">
        <title>The Natural Products Discovery Center: Release of the First 8490 Sequenced Strains for Exploring Actinobacteria Biosynthetic Diversity.</title>
        <authorList>
            <person name="Kalkreuter E."/>
            <person name="Kautsar S.A."/>
            <person name="Yang D."/>
            <person name="Bader C.D."/>
            <person name="Teijaro C.N."/>
            <person name="Fluegel L."/>
            <person name="Davis C.M."/>
            <person name="Simpson J.R."/>
            <person name="Lauterbach L."/>
            <person name="Steele A.D."/>
            <person name="Gui C."/>
            <person name="Meng S."/>
            <person name="Li G."/>
            <person name="Viehrig K."/>
            <person name="Ye F."/>
            <person name="Su P."/>
            <person name="Kiefer A.F."/>
            <person name="Nichols A."/>
            <person name="Cepeda A.J."/>
            <person name="Yan W."/>
            <person name="Fan B."/>
            <person name="Jiang Y."/>
            <person name="Adhikari A."/>
            <person name="Zheng C.-J."/>
            <person name="Schuster L."/>
            <person name="Cowan T.M."/>
            <person name="Smanski M.J."/>
            <person name="Chevrette M.G."/>
            <person name="De Carvalho L.P.S."/>
            <person name="Shen B."/>
        </authorList>
    </citation>
    <scope>NUCLEOTIDE SEQUENCE [LARGE SCALE GENOMIC DNA]</scope>
    <source>
        <strain evidence="2 3">NPDC004119</strain>
    </source>
</reference>
<dbReference type="EMBL" id="JBIAMT010000003">
    <property type="protein sequence ID" value="MFF0498855.1"/>
    <property type="molecule type" value="Genomic_DNA"/>
</dbReference>
<protein>
    <submittedName>
        <fullName evidence="2">Type VII secretion target</fullName>
    </submittedName>
</protein>
<keyword evidence="3" id="KW-1185">Reference proteome</keyword>
<evidence type="ECO:0000256" key="1">
    <source>
        <dbReference type="SAM" id="MobiDB-lite"/>
    </source>
</evidence>
<feature type="compositionally biased region" description="Low complexity" evidence="1">
    <location>
        <begin position="150"/>
        <end position="183"/>
    </location>
</feature>
<proteinExistence type="predicted"/>
<dbReference type="Pfam" id="PF10824">
    <property type="entry name" value="T7SS_ESX_EspC"/>
    <property type="match status" value="1"/>
</dbReference>
<gene>
    <name evidence="2" type="ORF">ACFYU5_20785</name>
</gene>
<accession>A0ABW6P6Q8</accession>
<sequence length="652" mass="65553">MSGSMEVDPAVLLDLALQHDRVAEDTLEWAKPPTDWLREFPNTYGHIADPVLGALQDYYQARQNAGIALAKEHRDTAAKLRAAAAAFERSDEDGAANIRRYDDTNGSGSAPYQQSPSLPGPGTQAPTGPQVGAPGSGPADAGAHTPGDTGADTPVGVAPGAAPGTSSAAPDSTGAAPGTAPVGAGAGTGTGTGPSAAGGPAGPGGGPAGPPSGPLGTTPPSGVVPPGGPAGPPSGFGPDERGQGPNGTTAAGDLPPVPVPTPFAAAVAKAKDAEAEPAYVVGDAVDNDLLIARTLLGAVLAAVDSSVLGLHWAVAVLRGPAGAGVFITSNEGRGWFPAGLYLPREVSSPWIWDDVLADGSGDPASPWEGVSDPARVLAEFGLAWGRKAGAELTALVSSGSIDHGLRQRFPSVAMQDLVGPSYDVDLRVFTPDTADRLALAGSGEALEHVAAVPDAQIRAHCEELAAEAHRLVAGSAPGGPDAAQSRGIRDRILSALGSGRPIPASWWEELRDADDLLTAAMLPHRVDVGRVDVGELRVDDEAAALRALVFERRCNELVLLLAGEASRQQLRDAVYAHEQIVKHPRFVPAPAAVSTAVDERVSRPAASSGPVAAPVAQVAAPPTVSAPPTAGGPPPGAVSAPDTSAPDVTGRP</sequence>
<evidence type="ECO:0000313" key="3">
    <source>
        <dbReference type="Proteomes" id="UP001601442"/>
    </source>
</evidence>
<comment type="caution">
    <text evidence="2">The sequence shown here is derived from an EMBL/GenBank/DDBJ whole genome shotgun (WGS) entry which is preliminary data.</text>
</comment>
<dbReference type="InterPro" id="IPR022536">
    <property type="entry name" value="EspC"/>
</dbReference>
<feature type="region of interest" description="Disordered" evidence="1">
    <location>
        <begin position="605"/>
        <end position="652"/>
    </location>
</feature>
<name>A0ABW6P6Q8_9NOCA</name>
<organism evidence="2 3">
    <name type="scientific">Nocardia aobensis</name>
    <dbReference type="NCBI Taxonomy" id="257277"/>
    <lineage>
        <taxon>Bacteria</taxon>
        <taxon>Bacillati</taxon>
        <taxon>Actinomycetota</taxon>
        <taxon>Actinomycetes</taxon>
        <taxon>Mycobacteriales</taxon>
        <taxon>Nocardiaceae</taxon>
        <taxon>Nocardia</taxon>
    </lineage>
</organism>
<evidence type="ECO:0000313" key="2">
    <source>
        <dbReference type="EMBL" id="MFF0498855.1"/>
    </source>
</evidence>
<feature type="region of interest" description="Disordered" evidence="1">
    <location>
        <begin position="88"/>
        <end position="258"/>
    </location>
</feature>